<keyword evidence="4" id="KW-1185">Reference proteome</keyword>
<accession>A0ABX2BUR3</accession>
<keyword evidence="1" id="KW-0812">Transmembrane</keyword>
<proteinExistence type="predicted"/>
<feature type="transmembrane region" description="Helical" evidence="1">
    <location>
        <begin position="85"/>
        <end position="108"/>
    </location>
</feature>
<keyword evidence="1" id="KW-0472">Membrane</keyword>
<feature type="signal peptide" evidence="2">
    <location>
        <begin position="1"/>
        <end position="23"/>
    </location>
</feature>
<reference evidence="3 4" key="1">
    <citation type="submission" date="2019-11" db="EMBL/GenBank/DDBJ databases">
        <title>Metabolism of dissolved organic matter in forest soils.</title>
        <authorList>
            <person name="Cyle K.T."/>
            <person name="Wilhelm R.C."/>
            <person name="Martinez C.E."/>
        </authorList>
    </citation>
    <scope>NUCLEOTIDE SEQUENCE [LARGE SCALE GENOMIC DNA]</scope>
    <source>
        <strain evidence="3 4">1N</strain>
    </source>
</reference>
<keyword evidence="1" id="KW-1133">Transmembrane helix</keyword>
<evidence type="ECO:0000256" key="2">
    <source>
        <dbReference type="SAM" id="SignalP"/>
    </source>
</evidence>
<sequence>MKTMRAAIVLACAISCLSGVAAAASAAVEQSHGAASAAKGDSRHEADKSLFQQPISVSIVRSAEDERRLEESDHEELAKKSNDKLVAYSTVALAVVTLFLAIWTGLLWKATVQLGRDAKETSERQSQEMQKSIAEATRAASAMEDVAAAAGVSARASTESVTTLKEVTAKQMRAYLSVVMNGGVFQERDKGYYFGINPILVNSGNTPAHSIRYWAKAGVYDFPLPDGFDFPDGEDSVVTSFALGPHQTVVLNARLPDFVDDGEAQEIKDGKNKRIHIWGKVSYVDVFGQERFTQFSHNVYWFGPAGAERWGGTYCSPFSEST</sequence>
<dbReference type="RefSeq" id="WP_172314438.1">
    <property type="nucleotide sequence ID" value="NZ_WOEY01000093.1"/>
</dbReference>
<keyword evidence="2" id="KW-0732">Signal</keyword>
<protein>
    <submittedName>
        <fullName evidence="3">Uncharacterized protein</fullName>
    </submittedName>
</protein>
<dbReference type="Proteomes" id="UP000652198">
    <property type="component" value="Unassembled WGS sequence"/>
</dbReference>
<organism evidence="3 4">
    <name type="scientific">Paraburkholderia solitsugae</name>
    <dbReference type="NCBI Taxonomy" id="2675748"/>
    <lineage>
        <taxon>Bacteria</taxon>
        <taxon>Pseudomonadati</taxon>
        <taxon>Pseudomonadota</taxon>
        <taxon>Betaproteobacteria</taxon>
        <taxon>Burkholderiales</taxon>
        <taxon>Burkholderiaceae</taxon>
        <taxon>Paraburkholderia</taxon>
    </lineage>
</organism>
<feature type="chain" id="PRO_5046482837" evidence="2">
    <location>
        <begin position="24"/>
        <end position="322"/>
    </location>
</feature>
<comment type="caution">
    <text evidence="3">The sequence shown here is derived from an EMBL/GenBank/DDBJ whole genome shotgun (WGS) entry which is preliminary data.</text>
</comment>
<gene>
    <name evidence="3" type="ORF">GNZ12_24265</name>
</gene>
<evidence type="ECO:0000313" key="3">
    <source>
        <dbReference type="EMBL" id="NPT44369.1"/>
    </source>
</evidence>
<evidence type="ECO:0000256" key="1">
    <source>
        <dbReference type="SAM" id="Phobius"/>
    </source>
</evidence>
<dbReference type="EMBL" id="WOEY01000093">
    <property type="protein sequence ID" value="NPT44369.1"/>
    <property type="molecule type" value="Genomic_DNA"/>
</dbReference>
<name>A0ABX2BUR3_9BURK</name>
<evidence type="ECO:0000313" key="4">
    <source>
        <dbReference type="Proteomes" id="UP000652198"/>
    </source>
</evidence>